<dbReference type="PANTHER" id="PTHR46706">
    <property type="entry name" value="PROTEIN QUA-1-RELATED"/>
    <property type="match status" value="1"/>
</dbReference>
<gene>
    <name evidence="4" type="ORF">BWQ96_04016</name>
</gene>
<dbReference type="AlphaFoldDB" id="A0A2V3IVT7"/>
<dbReference type="Pfam" id="PF01079">
    <property type="entry name" value="Hint"/>
    <property type="match status" value="1"/>
</dbReference>
<evidence type="ECO:0000256" key="1">
    <source>
        <dbReference type="SAM" id="MobiDB-lite"/>
    </source>
</evidence>
<feature type="compositionally biased region" description="Polar residues" evidence="1">
    <location>
        <begin position="285"/>
        <end position="300"/>
    </location>
</feature>
<dbReference type="CDD" id="cd00081">
    <property type="entry name" value="Hint"/>
    <property type="match status" value="1"/>
</dbReference>
<dbReference type="InterPro" id="IPR052140">
    <property type="entry name" value="Dev_Signal_Hedgehog-like"/>
</dbReference>
<feature type="compositionally biased region" description="Low complexity" evidence="1">
    <location>
        <begin position="301"/>
        <end position="330"/>
    </location>
</feature>
<feature type="chain" id="PRO_5015900815" evidence="2">
    <location>
        <begin position="22"/>
        <end position="529"/>
    </location>
</feature>
<dbReference type="PANTHER" id="PTHR46706:SF12">
    <property type="entry name" value="PROTEIN QUA-1-RELATED"/>
    <property type="match status" value="1"/>
</dbReference>
<dbReference type="InterPro" id="IPR003587">
    <property type="entry name" value="Hint_dom_N"/>
</dbReference>
<reference evidence="4 5" key="1">
    <citation type="journal article" date="2018" name="Mol. Biol. Evol.">
        <title>Analysis of the draft genome of the red seaweed Gracilariopsis chorda provides insights into genome size evolution in Rhodophyta.</title>
        <authorList>
            <person name="Lee J."/>
            <person name="Yang E.C."/>
            <person name="Graf L."/>
            <person name="Yang J.H."/>
            <person name="Qiu H."/>
            <person name="Zel Zion U."/>
            <person name="Chan C.X."/>
            <person name="Stephens T.G."/>
            <person name="Weber A.P.M."/>
            <person name="Boo G.H."/>
            <person name="Boo S.M."/>
            <person name="Kim K.M."/>
            <person name="Shin Y."/>
            <person name="Jung M."/>
            <person name="Lee S.J."/>
            <person name="Yim H.S."/>
            <person name="Lee J.H."/>
            <person name="Bhattacharya D."/>
            <person name="Yoon H.S."/>
        </authorList>
    </citation>
    <scope>NUCLEOTIDE SEQUENCE [LARGE SCALE GENOMIC DNA]</scope>
    <source>
        <strain evidence="4 5">SKKU-2015</strain>
        <tissue evidence="4">Whole body</tissue>
    </source>
</reference>
<dbReference type="GO" id="GO:0016540">
    <property type="term" value="P:protein autoprocessing"/>
    <property type="evidence" value="ECO:0007669"/>
    <property type="project" value="InterPro"/>
</dbReference>
<evidence type="ECO:0000259" key="3">
    <source>
        <dbReference type="SMART" id="SM00306"/>
    </source>
</evidence>
<dbReference type="InterPro" id="IPR036844">
    <property type="entry name" value="Hint_dom_sf"/>
</dbReference>
<protein>
    <submittedName>
        <fullName evidence="4">Protein qua-1</fullName>
    </submittedName>
</protein>
<feature type="compositionally biased region" description="Acidic residues" evidence="1">
    <location>
        <begin position="255"/>
        <end position="265"/>
    </location>
</feature>
<comment type="caution">
    <text evidence="4">The sequence shown here is derived from an EMBL/GenBank/DDBJ whole genome shotgun (WGS) entry which is preliminary data.</text>
</comment>
<feature type="domain" description="Hint" evidence="3">
    <location>
        <begin position="354"/>
        <end position="446"/>
    </location>
</feature>
<keyword evidence="5" id="KW-1185">Reference proteome</keyword>
<dbReference type="EMBL" id="NBIV01000042">
    <property type="protein sequence ID" value="PXF46231.1"/>
    <property type="molecule type" value="Genomic_DNA"/>
</dbReference>
<keyword evidence="2" id="KW-0732">Signal</keyword>
<proteinExistence type="predicted"/>
<dbReference type="Gene3D" id="2.170.16.10">
    <property type="entry name" value="Hedgehog/Intein (Hint) domain"/>
    <property type="match status" value="1"/>
</dbReference>
<evidence type="ECO:0000313" key="4">
    <source>
        <dbReference type="EMBL" id="PXF46231.1"/>
    </source>
</evidence>
<feature type="signal peptide" evidence="2">
    <location>
        <begin position="1"/>
        <end position="21"/>
    </location>
</feature>
<dbReference type="InterPro" id="IPR001767">
    <property type="entry name" value="Hedgehog_Hint"/>
</dbReference>
<feature type="region of interest" description="Disordered" evidence="1">
    <location>
        <begin position="252"/>
        <end position="339"/>
    </location>
</feature>
<dbReference type="SUPFAM" id="SSF51294">
    <property type="entry name" value="Hedgehog/intein (Hint) domain"/>
    <property type="match status" value="1"/>
</dbReference>
<dbReference type="OrthoDB" id="5212at2759"/>
<dbReference type="Proteomes" id="UP000247409">
    <property type="component" value="Unassembled WGS sequence"/>
</dbReference>
<accession>A0A2V3IVT7</accession>
<sequence length="529" mass="57399">MRSSAVVVAVLCVSLFHALHAKSFFPCHSTKASVHNDVKCTSVKLPPRLCGLCPLRPTLQDGSFDVCDRIYDTTSPACMSAMRTYVNDNECDARRREALDRLEKNGDEDARSEIDYFLYSVCEQCCDCVPMGVKQGDFAQLSKAHSASSPTLWSATRGNCPAHARYDVCKVLPSIATFTADKSKTKPICPSLNKWINTPAAEDWQTNPEVTLAADIEQFLNGMLVATHCGDAQIWNSCQQMEFKQHHLDLPAGFDDADATSEEGDVVPRPTPAPGGEIDLPVAEPSSTYSSSPQDTTQALTGDSSSSPTPSASASVSVDAGEAAASSDASSGGGNGGVEDNSGTFNLPLLSGIRSCFPASARVLRRDGRRIRMDQVSVGDEIEVGENNFSAVYAFSHRVSRAYSQFVELRWKNGSVALTGGHRIRSNGELKVARDVREGDVIYGADGSELIVEDTRMVWDWGLYNAHTFEGEVVVNGVLCSTFTEAVEVGVAQGLLTPFRALFRMGVRGWVLDDVVRHEVFDSLSWRVR</sequence>
<organism evidence="4 5">
    <name type="scientific">Gracilariopsis chorda</name>
    <dbReference type="NCBI Taxonomy" id="448386"/>
    <lineage>
        <taxon>Eukaryota</taxon>
        <taxon>Rhodophyta</taxon>
        <taxon>Florideophyceae</taxon>
        <taxon>Rhodymeniophycidae</taxon>
        <taxon>Gracilariales</taxon>
        <taxon>Gracilariaceae</taxon>
        <taxon>Gracilariopsis</taxon>
    </lineage>
</organism>
<name>A0A2V3IVT7_9FLOR</name>
<dbReference type="STRING" id="448386.A0A2V3IVT7"/>
<evidence type="ECO:0000256" key="2">
    <source>
        <dbReference type="SAM" id="SignalP"/>
    </source>
</evidence>
<evidence type="ECO:0000313" key="5">
    <source>
        <dbReference type="Proteomes" id="UP000247409"/>
    </source>
</evidence>
<dbReference type="SMART" id="SM00306">
    <property type="entry name" value="HintN"/>
    <property type="match status" value="1"/>
</dbReference>